<proteinExistence type="predicted"/>
<evidence type="ECO:0000313" key="5">
    <source>
        <dbReference type="Proteomes" id="UP000316270"/>
    </source>
</evidence>
<dbReference type="InterPro" id="IPR013785">
    <property type="entry name" value="Aldolase_TIM"/>
</dbReference>
<dbReference type="EMBL" id="CP042199">
    <property type="protein sequence ID" value="QDS76377.1"/>
    <property type="molecule type" value="Genomic_DNA"/>
</dbReference>
<gene>
    <name evidence="4" type="ORF">FKW77_003446</name>
</gene>
<accession>A0A517LL74</accession>
<dbReference type="InterPro" id="IPR000262">
    <property type="entry name" value="FMN-dep_DH"/>
</dbReference>
<keyword evidence="5" id="KW-1185">Reference proteome</keyword>
<dbReference type="Pfam" id="PF01070">
    <property type="entry name" value="FMN_dh"/>
    <property type="match status" value="1"/>
</dbReference>
<protein>
    <recommendedName>
        <fullName evidence="3">FMN hydroxy acid dehydrogenase domain-containing protein</fullName>
    </recommendedName>
</protein>
<dbReference type="GO" id="GO:0016491">
    <property type="term" value="F:oxidoreductase activity"/>
    <property type="evidence" value="ECO:0007669"/>
    <property type="project" value="UniProtKB-KW"/>
</dbReference>
<evidence type="ECO:0000256" key="1">
    <source>
        <dbReference type="ARBA" id="ARBA00001917"/>
    </source>
</evidence>
<evidence type="ECO:0000259" key="3">
    <source>
        <dbReference type="PROSITE" id="PS51349"/>
    </source>
</evidence>
<dbReference type="PANTHER" id="PTHR10578">
    <property type="entry name" value="S -2-HYDROXY-ACID OXIDASE-RELATED"/>
    <property type="match status" value="1"/>
</dbReference>
<reference evidence="4 5" key="1">
    <citation type="submission" date="2019-07" db="EMBL/GenBank/DDBJ databases">
        <title>Finished genome of Venturia effusa.</title>
        <authorList>
            <person name="Young C.A."/>
            <person name="Cox M.P."/>
            <person name="Ganley A.R.D."/>
            <person name="David W.J."/>
        </authorList>
    </citation>
    <scope>NUCLEOTIDE SEQUENCE [LARGE SCALE GENOMIC DNA]</scope>
    <source>
        <strain evidence="5">albino</strain>
    </source>
</reference>
<sequence length="106" mass="11331">MLVNTNKRDTATSILGHDFAAPIGICTTAVGINKIHNPQGEIAVTNVAEELGLPYYCLSTAGASGLEDVALADEQTAKANKVEAGVTRFFQLYMPYDDELTISLLK</sequence>
<dbReference type="OrthoDB" id="25826at2759"/>
<dbReference type="Proteomes" id="UP000316270">
    <property type="component" value="Chromosome 15"/>
</dbReference>
<keyword evidence="2" id="KW-0560">Oxidoreductase</keyword>
<dbReference type="InterPro" id="IPR037396">
    <property type="entry name" value="FMN_HAD"/>
</dbReference>
<dbReference type="STRING" id="50376.A0A517LL74"/>
<dbReference type="PROSITE" id="PS51349">
    <property type="entry name" value="FMN_HYDROXY_ACID_DH_2"/>
    <property type="match status" value="1"/>
</dbReference>
<dbReference type="PANTHER" id="PTHR10578:SF75">
    <property type="entry name" value="L-LACTATE DEHYDROGENASE (AFU_ORTHOLOGUE AFUA_4G07050)"/>
    <property type="match status" value="1"/>
</dbReference>
<comment type="cofactor">
    <cofactor evidence="1">
        <name>FMN</name>
        <dbReference type="ChEBI" id="CHEBI:58210"/>
    </cofactor>
</comment>
<dbReference type="SUPFAM" id="SSF51395">
    <property type="entry name" value="FMN-linked oxidoreductases"/>
    <property type="match status" value="1"/>
</dbReference>
<dbReference type="AlphaFoldDB" id="A0A517LL74"/>
<evidence type="ECO:0000313" key="4">
    <source>
        <dbReference type="EMBL" id="QDS76377.1"/>
    </source>
</evidence>
<feature type="domain" description="FMN hydroxy acid dehydrogenase" evidence="3">
    <location>
        <begin position="1"/>
        <end position="106"/>
    </location>
</feature>
<organism evidence="4 5">
    <name type="scientific">Venturia effusa</name>
    <dbReference type="NCBI Taxonomy" id="50376"/>
    <lineage>
        <taxon>Eukaryota</taxon>
        <taxon>Fungi</taxon>
        <taxon>Dikarya</taxon>
        <taxon>Ascomycota</taxon>
        <taxon>Pezizomycotina</taxon>
        <taxon>Dothideomycetes</taxon>
        <taxon>Pleosporomycetidae</taxon>
        <taxon>Venturiales</taxon>
        <taxon>Venturiaceae</taxon>
        <taxon>Venturia</taxon>
    </lineage>
</organism>
<name>A0A517LL74_9PEZI</name>
<dbReference type="Gene3D" id="3.20.20.70">
    <property type="entry name" value="Aldolase class I"/>
    <property type="match status" value="1"/>
</dbReference>
<evidence type="ECO:0000256" key="2">
    <source>
        <dbReference type="ARBA" id="ARBA00023002"/>
    </source>
</evidence>